<evidence type="ECO:0000259" key="5">
    <source>
        <dbReference type="Pfam" id="PF07992"/>
    </source>
</evidence>
<feature type="domain" description="FAD/NAD(P)-binding" evidence="5">
    <location>
        <begin position="9"/>
        <end position="311"/>
    </location>
</feature>
<dbReference type="PRINTS" id="PR00411">
    <property type="entry name" value="PNDRDTASEI"/>
</dbReference>
<keyword evidence="2" id="KW-0285">Flavoprotein</keyword>
<sequence>MLSTVTSGEVVLVGAGHAHLHVASRAASFRERGIGLTLIDPDAFWYSGLATGMLGGEYEPELDRVDPRPLVESGGGRFIRDRVVGLDGDDGQALLASGARLPYDVISFNVGSEVATPAGMTVAETAWRAKPIRGLLDLRRSVEEALSPGSGRGSGALRALVIGSGDTGCEIAANLDALARSHDAAIHVTLITDAPRVLAERSGLISKRVARLVRGRGIDVHTDATVVEVGGDGCRTDDGRFMPGDLMILATGLRPPGWLADLGLELGAEGGLLVEATLRSVSDPNVFGAGDCVSLVGHELPKLGVYAVREAPVLYRNLLAAASGEPLSDYRPQKRCLTILNLGRGTGLAVWGPLHWLGPAAMWLKDRLDRRFLALYREGSDGTEPD</sequence>
<accession>A0AAE4Z6R9</accession>
<dbReference type="SUPFAM" id="SSF51905">
    <property type="entry name" value="FAD/NAD(P)-binding domain"/>
    <property type="match status" value="2"/>
</dbReference>
<dbReference type="Proteomes" id="UP000702544">
    <property type="component" value="Unassembled WGS sequence"/>
</dbReference>
<comment type="caution">
    <text evidence="6">The sequence shown here is derived from an EMBL/GenBank/DDBJ whole genome shotgun (WGS) entry which is preliminary data.</text>
</comment>
<evidence type="ECO:0000256" key="2">
    <source>
        <dbReference type="ARBA" id="ARBA00022630"/>
    </source>
</evidence>
<protein>
    <submittedName>
        <fullName evidence="6">FAD-dependent oxidoreductase</fullName>
    </submittedName>
</protein>
<dbReference type="Gene3D" id="3.50.50.100">
    <property type="match status" value="1"/>
</dbReference>
<dbReference type="Pfam" id="PF07992">
    <property type="entry name" value="Pyr_redox_2"/>
    <property type="match status" value="1"/>
</dbReference>
<evidence type="ECO:0000256" key="4">
    <source>
        <dbReference type="ARBA" id="ARBA00023002"/>
    </source>
</evidence>
<dbReference type="PANTHER" id="PTHR42913">
    <property type="entry name" value="APOPTOSIS-INDUCING FACTOR 1"/>
    <property type="match status" value="1"/>
</dbReference>
<reference evidence="6 7" key="1">
    <citation type="submission" date="2020-01" db="EMBL/GenBank/DDBJ databases">
        <title>Genomes assembled from Gulf of Kutch pelagic sediment metagenomes.</title>
        <authorList>
            <person name="Chandrashekar M."/>
            <person name="Mahajan M.S."/>
            <person name="Dave K.J."/>
            <person name="Vatsa P."/>
            <person name="Nathani N.M."/>
        </authorList>
    </citation>
    <scope>NUCLEOTIDE SEQUENCE [LARGE SCALE GENOMIC DNA]</scope>
    <source>
        <strain evidence="6">KS3-K002</strain>
    </source>
</reference>
<dbReference type="InterPro" id="IPR023753">
    <property type="entry name" value="FAD/NAD-binding_dom"/>
</dbReference>
<evidence type="ECO:0000313" key="6">
    <source>
        <dbReference type="EMBL" id="NIR73492.1"/>
    </source>
</evidence>
<dbReference type="AlphaFoldDB" id="A0AAE4Z6R9"/>
<comment type="cofactor">
    <cofactor evidence="1">
        <name>FAD</name>
        <dbReference type="ChEBI" id="CHEBI:57692"/>
    </cofactor>
</comment>
<organism evidence="6 7">
    <name type="scientific">Candidatus Kutchimonas denitrificans</name>
    <dbReference type="NCBI Taxonomy" id="3056748"/>
    <lineage>
        <taxon>Bacteria</taxon>
        <taxon>Pseudomonadati</taxon>
        <taxon>Gemmatimonadota</taxon>
        <taxon>Gemmatimonadia</taxon>
        <taxon>Candidatus Palauibacterales</taxon>
        <taxon>Candidatus Palauibacteraceae</taxon>
        <taxon>Candidatus Kutchimonas</taxon>
    </lineage>
</organism>
<dbReference type="PRINTS" id="PR00368">
    <property type="entry name" value="FADPNR"/>
</dbReference>
<dbReference type="InterPro" id="IPR051169">
    <property type="entry name" value="NADH-Q_oxidoreductase"/>
</dbReference>
<proteinExistence type="predicted"/>
<gene>
    <name evidence="6" type="ORF">GWO12_00020</name>
</gene>
<evidence type="ECO:0000256" key="3">
    <source>
        <dbReference type="ARBA" id="ARBA00022827"/>
    </source>
</evidence>
<evidence type="ECO:0000313" key="7">
    <source>
        <dbReference type="Proteomes" id="UP000702544"/>
    </source>
</evidence>
<dbReference type="PANTHER" id="PTHR42913:SF9">
    <property type="entry name" value="SLR1591 PROTEIN"/>
    <property type="match status" value="1"/>
</dbReference>
<evidence type="ECO:0000256" key="1">
    <source>
        <dbReference type="ARBA" id="ARBA00001974"/>
    </source>
</evidence>
<keyword evidence="4" id="KW-0560">Oxidoreductase</keyword>
<name>A0AAE4Z6R9_9BACT</name>
<dbReference type="GO" id="GO:0019646">
    <property type="term" value="P:aerobic electron transport chain"/>
    <property type="evidence" value="ECO:0007669"/>
    <property type="project" value="TreeGrafter"/>
</dbReference>
<dbReference type="InterPro" id="IPR036188">
    <property type="entry name" value="FAD/NAD-bd_sf"/>
</dbReference>
<keyword evidence="3" id="KW-0274">FAD</keyword>
<dbReference type="EMBL" id="JAACAK010000001">
    <property type="protein sequence ID" value="NIR73492.1"/>
    <property type="molecule type" value="Genomic_DNA"/>
</dbReference>
<dbReference type="GO" id="GO:0003955">
    <property type="term" value="F:NAD(P)H dehydrogenase (quinone) activity"/>
    <property type="evidence" value="ECO:0007669"/>
    <property type="project" value="TreeGrafter"/>
</dbReference>